<dbReference type="Proteomes" id="UP001597459">
    <property type="component" value="Unassembled WGS sequence"/>
</dbReference>
<dbReference type="InterPro" id="IPR016181">
    <property type="entry name" value="Acyl_CoA_acyltransferase"/>
</dbReference>
<protein>
    <submittedName>
        <fullName evidence="2">GNAT family N-acetyltransferase</fullName>
        <ecNumber evidence="2">2.3.-.-</ecNumber>
    </submittedName>
</protein>
<dbReference type="RefSeq" id="WP_176026880.1">
    <property type="nucleotide sequence ID" value="NZ_JBHSJV010000001.1"/>
</dbReference>
<reference evidence="3" key="1">
    <citation type="journal article" date="2019" name="Int. J. Syst. Evol. Microbiol.">
        <title>The Global Catalogue of Microorganisms (GCM) 10K type strain sequencing project: providing services to taxonomists for standard genome sequencing and annotation.</title>
        <authorList>
            <consortium name="The Broad Institute Genomics Platform"/>
            <consortium name="The Broad Institute Genome Sequencing Center for Infectious Disease"/>
            <person name="Wu L."/>
            <person name="Ma J."/>
        </authorList>
    </citation>
    <scope>NUCLEOTIDE SEQUENCE [LARGE SCALE GENOMIC DNA]</scope>
    <source>
        <strain evidence="3">KCTC 42423</strain>
    </source>
</reference>
<dbReference type="PANTHER" id="PTHR43415:SF3">
    <property type="entry name" value="GNAT-FAMILY ACETYLTRANSFERASE"/>
    <property type="match status" value="1"/>
</dbReference>
<evidence type="ECO:0000259" key="1">
    <source>
        <dbReference type="PROSITE" id="PS51186"/>
    </source>
</evidence>
<dbReference type="PANTHER" id="PTHR43415">
    <property type="entry name" value="SPERMIDINE N(1)-ACETYLTRANSFERASE"/>
    <property type="match status" value="1"/>
</dbReference>
<gene>
    <name evidence="2" type="ORF">ACFSTE_22705</name>
</gene>
<dbReference type="PROSITE" id="PS51186">
    <property type="entry name" value="GNAT"/>
    <property type="match status" value="1"/>
</dbReference>
<dbReference type="Pfam" id="PF13302">
    <property type="entry name" value="Acetyltransf_3"/>
    <property type="match status" value="1"/>
</dbReference>
<dbReference type="InterPro" id="IPR000182">
    <property type="entry name" value="GNAT_dom"/>
</dbReference>
<sequence length="176" mass="20331">MLSLKGTHIFLRALEPEDLDFLYRVENNVEVWEMSSTQTPYSRFLIKQYLENAHLDIYEAKQLRLVICSNEEKVLGLIDLFDFDPIHQRAGIGILISEEEDRGKGYGAEALKMVVTYAFTILNLHQLYANISEGNIGSMKLFEKEGFVQVGVKKEWNLVKGVYKDEFLYQLINICT</sequence>
<keyword evidence="2" id="KW-0808">Transferase</keyword>
<organism evidence="2 3">
    <name type="scientific">Aquimarina hainanensis</name>
    <dbReference type="NCBI Taxonomy" id="1578017"/>
    <lineage>
        <taxon>Bacteria</taxon>
        <taxon>Pseudomonadati</taxon>
        <taxon>Bacteroidota</taxon>
        <taxon>Flavobacteriia</taxon>
        <taxon>Flavobacteriales</taxon>
        <taxon>Flavobacteriaceae</taxon>
        <taxon>Aquimarina</taxon>
    </lineage>
</organism>
<comment type="caution">
    <text evidence="2">The sequence shown here is derived from an EMBL/GenBank/DDBJ whole genome shotgun (WGS) entry which is preliminary data.</text>
</comment>
<dbReference type="EC" id="2.3.-.-" evidence="2"/>
<dbReference type="Gene3D" id="3.40.630.30">
    <property type="match status" value="1"/>
</dbReference>
<keyword evidence="3" id="KW-1185">Reference proteome</keyword>
<dbReference type="SUPFAM" id="SSF55729">
    <property type="entry name" value="Acyl-CoA N-acyltransferases (Nat)"/>
    <property type="match status" value="1"/>
</dbReference>
<name>A0ABW5NF41_9FLAO</name>
<dbReference type="EMBL" id="JBHULX010000048">
    <property type="protein sequence ID" value="MFD2593667.1"/>
    <property type="molecule type" value="Genomic_DNA"/>
</dbReference>
<accession>A0ABW5NF41</accession>
<evidence type="ECO:0000313" key="2">
    <source>
        <dbReference type="EMBL" id="MFD2593667.1"/>
    </source>
</evidence>
<feature type="domain" description="N-acetyltransferase" evidence="1">
    <location>
        <begin position="9"/>
        <end position="169"/>
    </location>
</feature>
<proteinExistence type="predicted"/>
<dbReference type="GO" id="GO:0016746">
    <property type="term" value="F:acyltransferase activity"/>
    <property type="evidence" value="ECO:0007669"/>
    <property type="project" value="UniProtKB-KW"/>
</dbReference>
<keyword evidence="2" id="KW-0012">Acyltransferase</keyword>
<evidence type="ECO:0000313" key="3">
    <source>
        <dbReference type="Proteomes" id="UP001597459"/>
    </source>
</evidence>
<dbReference type="CDD" id="cd04301">
    <property type="entry name" value="NAT_SF"/>
    <property type="match status" value="1"/>
</dbReference>